<dbReference type="SMART" id="SM01243">
    <property type="entry name" value="IRF-3"/>
    <property type="match status" value="1"/>
</dbReference>
<dbReference type="InterPro" id="IPR019471">
    <property type="entry name" value="Interferon_reg_factor-3"/>
</dbReference>
<keyword evidence="3" id="KW-0963">Cytoplasm</keyword>
<dbReference type="Gene3D" id="2.60.200.10">
    <property type="match status" value="1"/>
</dbReference>
<dbReference type="InterPro" id="IPR036388">
    <property type="entry name" value="WH-like_DNA-bd_sf"/>
</dbReference>
<dbReference type="GO" id="GO:0032728">
    <property type="term" value="P:positive regulation of interferon-beta production"/>
    <property type="evidence" value="ECO:0007669"/>
    <property type="project" value="UniProtKB-ARBA"/>
</dbReference>
<dbReference type="GO" id="GO:0045087">
    <property type="term" value="P:innate immune response"/>
    <property type="evidence" value="ECO:0007669"/>
    <property type="project" value="UniProtKB-KW"/>
</dbReference>
<dbReference type="GO" id="GO:0032727">
    <property type="term" value="P:positive regulation of interferon-alpha production"/>
    <property type="evidence" value="ECO:0007669"/>
    <property type="project" value="UniProtKB-ARBA"/>
</dbReference>
<dbReference type="OMA" id="HEIAQME"/>
<dbReference type="InterPro" id="IPR019817">
    <property type="entry name" value="Interferon_reg_fac_CS"/>
</dbReference>
<dbReference type="GO" id="GO:0045944">
    <property type="term" value="P:positive regulation of transcription by RNA polymerase II"/>
    <property type="evidence" value="ECO:0007669"/>
    <property type="project" value="UniProtKB-ARBA"/>
</dbReference>
<evidence type="ECO:0000313" key="18">
    <source>
        <dbReference type="Ensembl" id="ENSSBOP00000038589.1"/>
    </source>
</evidence>
<dbReference type="InterPro" id="IPR001346">
    <property type="entry name" value="Interferon_reg_fact_DNA-bd_dom"/>
</dbReference>
<keyword evidence="14" id="KW-0539">Nucleus</keyword>
<evidence type="ECO:0000256" key="5">
    <source>
        <dbReference type="ARBA" id="ARBA00022553"/>
    </source>
</evidence>
<dbReference type="PANTHER" id="PTHR11949">
    <property type="entry name" value="INTERFERON REGULATORY FACTOR"/>
    <property type="match status" value="1"/>
</dbReference>
<evidence type="ECO:0000256" key="15">
    <source>
        <dbReference type="ARBA" id="ARBA00067362"/>
    </source>
</evidence>
<evidence type="ECO:0000256" key="16">
    <source>
        <dbReference type="SAM" id="MobiDB-lite"/>
    </source>
</evidence>
<dbReference type="FunFam" id="2.60.200.10:FF:000007">
    <property type="entry name" value="Interferon regulatory factor 7"/>
    <property type="match status" value="1"/>
</dbReference>
<evidence type="ECO:0000313" key="19">
    <source>
        <dbReference type="Proteomes" id="UP000233220"/>
    </source>
</evidence>
<dbReference type="FunFam" id="1.10.10.10:FF:000375">
    <property type="entry name" value="Interferon regulatory factor 7"/>
    <property type="match status" value="1"/>
</dbReference>
<proteinExistence type="predicted"/>
<dbReference type="CDD" id="cd00103">
    <property type="entry name" value="IRF"/>
    <property type="match status" value="1"/>
</dbReference>
<dbReference type="GO" id="GO:0000981">
    <property type="term" value="F:DNA-binding transcription factor activity, RNA polymerase II-specific"/>
    <property type="evidence" value="ECO:0007669"/>
    <property type="project" value="TreeGrafter"/>
</dbReference>
<reference evidence="18" key="2">
    <citation type="submission" date="2025-09" db="UniProtKB">
        <authorList>
            <consortium name="Ensembl"/>
        </authorList>
    </citation>
    <scope>IDENTIFICATION</scope>
</reference>
<evidence type="ECO:0000256" key="13">
    <source>
        <dbReference type="ARBA" id="ARBA00023163"/>
    </source>
</evidence>
<evidence type="ECO:0000256" key="7">
    <source>
        <dbReference type="ARBA" id="ARBA00022843"/>
    </source>
</evidence>
<dbReference type="Ensembl" id="ENSSBOT00000055541.1">
    <property type="protein sequence ID" value="ENSSBOP00000038589.1"/>
    <property type="gene ID" value="ENSSBOG00000035341.1"/>
</dbReference>
<dbReference type="GO" id="GO:0051607">
    <property type="term" value="P:defense response to virus"/>
    <property type="evidence" value="ECO:0007669"/>
    <property type="project" value="UniProtKB-ARBA"/>
</dbReference>
<keyword evidence="7" id="KW-0832">Ubl conjugation</keyword>
<comment type="subcellular location">
    <subcellularLocation>
        <location evidence="2">Cytoplasm</location>
    </subcellularLocation>
    <subcellularLocation>
        <location evidence="1">Nucleus</location>
    </subcellularLocation>
</comment>
<keyword evidence="10" id="KW-0805">Transcription regulation</keyword>
<evidence type="ECO:0000256" key="14">
    <source>
        <dbReference type="ARBA" id="ARBA00023242"/>
    </source>
</evidence>
<evidence type="ECO:0000256" key="8">
    <source>
        <dbReference type="ARBA" id="ARBA00022859"/>
    </source>
</evidence>
<feature type="region of interest" description="Disordered" evidence="16">
    <location>
        <begin position="104"/>
        <end position="138"/>
    </location>
</feature>
<dbReference type="AlphaFoldDB" id="A0A2K6V355"/>
<dbReference type="PROSITE" id="PS00601">
    <property type="entry name" value="IRF_1"/>
    <property type="match status" value="1"/>
</dbReference>
<dbReference type="PANTHER" id="PTHR11949:SF2">
    <property type="entry name" value="INTERFERON REGULATORY FACTOR 7"/>
    <property type="match status" value="1"/>
</dbReference>
<protein>
    <recommendedName>
        <fullName evidence="15">Interferon regulatory factor 7</fullName>
    </recommendedName>
</protein>
<dbReference type="GO" id="GO:0005737">
    <property type="term" value="C:cytoplasm"/>
    <property type="evidence" value="ECO:0007669"/>
    <property type="project" value="UniProtKB-SubCell"/>
</dbReference>
<evidence type="ECO:0000256" key="2">
    <source>
        <dbReference type="ARBA" id="ARBA00004496"/>
    </source>
</evidence>
<keyword evidence="9" id="KW-0007">Acetylation</keyword>
<keyword evidence="5" id="KW-0597">Phosphoprotein</keyword>
<sequence length="450" mass="48933">SGRYEGLRWLDEARTRFRVPWKHFGRKDLSEADARIFKAWAVARGRWPPGSSGGDQPPCEAAERAGWKTNFRCALHSTRRFVMLQDNSGDPADPHKVYTLSQDLGCREGPGTDRTQAEAPMATPPSQAGPPGPFLAQGDAELQAPSLLPAPAGDQQDLLLQAVWQSCLGGHLLTASWGADPVPAEAPGEGLNELSQTGGCAGGETTAPEPLPQAEPYVAHSPGACTVMGEPSPGVLDVTITYKGRMVLQQVVGRPSCVFLYGPPGPAIWATDPQPVAFPSPAELPDQKQLRYTEELLRHVAPGLQLELRGPQLWARRMGKCKVYWEVGGPPGSASPSTPACLLPRNFDTPIFDFRVFFQELVEFRARRRCSSPRCTIYLGFGQDLSAGRPKEKSLVLVKLEPWLCRMYLEGTQREGVSSLDSSSLSLCLSSANSLYDVIEGFLMELEQPA</sequence>
<dbReference type="PROSITE" id="PS51507">
    <property type="entry name" value="IRF_2"/>
    <property type="match status" value="1"/>
</dbReference>
<dbReference type="GO" id="GO:0045089">
    <property type="term" value="P:positive regulation of innate immune response"/>
    <property type="evidence" value="ECO:0007669"/>
    <property type="project" value="UniProtKB-ARBA"/>
</dbReference>
<keyword evidence="12" id="KW-0010">Activator</keyword>
<evidence type="ECO:0000256" key="10">
    <source>
        <dbReference type="ARBA" id="ARBA00023015"/>
    </source>
</evidence>
<evidence type="ECO:0000256" key="3">
    <source>
        <dbReference type="ARBA" id="ARBA00022490"/>
    </source>
</evidence>
<dbReference type="InterPro" id="IPR008984">
    <property type="entry name" value="SMAD_FHA_dom_sf"/>
</dbReference>
<keyword evidence="13" id="KW-0804">Transcription</keyword>
<feature type="domain" description="IRF tryptophan pentad repeat" evidence="17">
    <location>
        <begin position="1"/>
        <end position="102"/>
    </location>
</feature>
<dbReference type="SMART" id="SM00348">
    <property type="entry name" value="IRF"/>
    <property type="match status" value="1"/>
</dbReference>
<organism evidence="18 19">
    <name type="scientific">Saimiri boliviensis boliviensis</name>
    <name type="common">Bolivian squirrel monkey</name>
    <dbReference type="NCBI Taxonomy" id="39432"/>
    <lineage>
        <taxon>Eukaryota</taxon>
        <taxon>Metazoa</taxon>
        <taxon>Chordata</taxon>
        <taxon>Craniata</taxon>
        <taxon>Vertebrata</taxon>
        <taxon>Euteleostomi</taxon>
        <taxon>Mammalia</taxon>
        <taxon>Eutheria</taxon>
        <taxon>Euarchontoglires</taxon>
        <taxon>Primates</taxon>
        <taxon>Haplorrhini</taxon>
        <taxon>Platyrrhini</taxon>
        <taxon>Cebidae</taxon>
        <taxon>Saimiriinae</taxon>
        <taxon>Saimiri</taxon>
    </lineage>
</organism>
<reference evidence="18" key="1">
    <citation type="submission" date="2025-08" db="UniProtKB">
        <authorList>
            <consortium name="Ensembl"/>
        </authorList>
    </citation>
    <scope>IDENTIFICATION</scope>
</reference>
<dbReference type="SUPFAM" id="SSF49879">
    <property type="entry name" value="SMAD/FHA domain"/>
    <property type="match status" value="1"/>
</dbReference>
<dbReference type="Gene3D" id="1.10.10.10">
    <property type="entry name" value="Winged helix-like DNA-binding domain superfamily/Winged helix DNA-binding domain"/>
    <property type="match status" value="1"/>
</dbReference>
<dbReference type="Proteomes" id="UP000233220">
    <property type="component" value="Unplaced"/>
</dbReference>
<evidence type="ECO:0000256" key="12">
    <source>
        <dbReference type="ARBA" id="ARBA00023159"/>
    </source>
</evidence>
<evidence type="ECO:0000256" key="4">
    <source>
        <dbReference type="ARBA" id="ARBA00022499"/>
    </source>
</evidence>
<dbReference type="PRINTS" id="PR00267">
    <property type="entry name" value="INTFRNREGFCT"/>
</dbReference>
<keyword evidence="11" id="KW-0238">DNA-binding</keyword>
<accession>A0A2K6V355</accession>
<dbReference type="GO" id="GO:0007165">
    <property type="term" value="P:signal transduction"/>
    <property type="evidence" value="ECO:0007669"/>
    <property type="project" value="UniProtKB-ARBA"/>
</dbReference>
<keyword evidence="6" id="KW-0399">Innate immunity</keyword>
<dbReference type="GO" id="GO:0005634">
    <property type="term" value="C:nucleus"/>
    <property type="evidence" value="ECO:0007669"/>
    <property type="project" value="UniProtKB-SubCell"/>
</dbReference>
<dbReference type="InterPro" id="IPR036390">
    <property type="entry name" value="WH_DNA-bd_sf"/>
</dbReference>
<dbReference type="Pfam" id="PF10401">
    <property type="entry name" value="IRF-3"/>
    <property type="match status" value="1"/>
</dbReference>
<keyword evidence="8" id="KW-0391">Immunity</keyword>
<keyword evidence="19" id="KW-1185">Reference proteome</keyword>
<evidence type="ECO:0000256" key="9">
    <source>
        <dbReference type="ARBA" id="ARBA00022990"/>
    </source>
</evidence>
<dbReference type="GO" id="GO:0000978">
    <property type="term" value="F:RNA polymerase II cis-regulatory region sequence-specific DNA binding"/>
    <property type="evidence" value="ECO:0007669"/>
    <property type="project" value="TreeGrafter"/>
</dbReference>
<dbReference type="SUPFAM" id="SSF46785">
    <property type="entry name" value="Winged helix' DNA-binding domain"/>
    <property type="match status" value="1"/>
</dbReference>
<keyword evidence="4" id="KW-1017">Isopeptide bond</keyword>
<evidence type="ECO:0000259" key="17">
    <source>
        <dbReference type="PROSITE" id="PS51507"/>
    </source>
</evidence>
<evidence type="ECO:0000256" key="1">
    <source>
        <dbReference type="ARBA" id="ARBA00004123"/>
    </source>
</evidence>
<evidence type="ECO:0000256" key="11">
    <source>
        <dbReference type="ARBA" id="ARBA00023125"/>
    </source>
</evidence>
<evidence type="ECO:0000256" key="6">
    <source>
        <dbReference type="ARBA" id="ARBA00022588"/>
    </source>
</evidence>
<gene>
    <name evidence="18" type="primary">IRF7</name>
</gene>
<name>A0A2K6V355_SAIBB</name>
<dbReference type="InterPro" id="IPR017855">
    <property type="entry name" value="SMAD-like_dom_sf"/>
</dbReference>
<dbReference type="Pfam" id="PF00605">
    <property type="entry name" value="IRF"/>
    <property type="match status" value="1"/>
</dbReference>
<dbReference type="GeneTree" id="ENSGT00940000160931"/>